<dbReference type="GO" id="GO:0050661">
    <property type="term" value="F:NADP binding"/>
    <property type="evidence" value="ECO:0007669"/>
    <property type="project" value="InterPro"/>
</dbReference>
<dbReference type="InterPro" id="IPR036188">
    <property type="entry name" value="FAD/NAD-bd_sf"/>
</dbReference>
<proteinExistence type="inferred from homology"/>
<dbReference type="Gene3D" id="3.50.50.60">
    <property type="entry name" value="FAD/NAD(P)-binding domain"/>
    <property type="match status" value="3"/>
</dbReference>
<evidence type="ECO:0008006" key="11">
    <source>
        <dbReference type="Google" id="ProtNLM"/>
    </source>
</evidence>
<organism evidence="9 10">
    <name type="scientific">Moniliophthora roreri</name>
    <name type="common">Frosty pod rot fungus</name>
    <name type="synonym">Monilia roreri</name>
    <dbReference type="NCBI Taxonomy" id="221103"/>
    <lineage>
        <taxon>Eukaryota</taxon>
        <taxon>Fungi</taxon>
        <taxon>Dikarya</taxon>
        <taxon>Basidiomycota</taxon>
        <taxon>Agaricomycotina</taxon>
        <taxon>Agaricomycetes</taxon>
        <taxon>Agaricomycetidae</taxon>
        <taxon>Agaricales</taxon>
        <taxon>Marasmiineae</taxon>
        <taxon>Marasmiaceae</taxon>
        <taxon>Moniliophthora</taxon>
    </lineage>
</organism>
<protein>
    <recommendedName>
        <fullName evidence="11">Cyclohexanone monooxygenase</fullName>
    </recommendedName>
</protein>
<evidence type="ECO:0000313" key="9">
    <source>
        <dbReference type="EMBL" id="KTB45530.1"/>
    </source>
</evidence>
<dbReference type="PANTHER" id="PTHR43098">
    <property type="entry name" value="L-ORNITHINE N(5)-MONOOXYGENASE-RELATED"/>
    <property type="match status" value="1"/>
</dbReference>
<dbReference type="PANTHER" id="PTHR43098:SF3">
    <property type="entry name" value="L-ORNITHINE N(5)-MONOOXYGENASE-RELATED"/>
    <property type="match status" value="1"/>
</dbReference>
<evidence type="ECO:0000256" key="5">
    <source>
        <dbReference type="ARBA" id="ARBA00022857"/>
    </source>
</evidence>
<accession>A0A0W0GAG4</accession>
<dbReference type="GO" id="GO:0050660">
    <property type="term" value="F:flavin adenine dinucleotide binding"/>
    <property type="evidence" value="ECO:0007669"/>
    <property type="project" value="InterPro"/>
</dbReference>
<comment type="cofactor">
    <cofactor evidence="1">
        <name>FAD</name>
        <dbReference type="ChEBI" id="CHEBI:57692"/>
    </cofactor>
</comment>
<keyword evidence="5" id="KW-0521">NADP</keyword>
<comment type="caution">
    <text evidence="9">The sequence shown here is derived from an EMBL/GenBank/DDBJ whole genome shotgun (WGS) entry which is preliminary data.</text>
</comment>
<keyword evidence="7" id="KW-0503">Monooxygenase</keyword>
<dbReference type="InterPro" id="IPR050775">
    <property type="entry name" value="FAD-binding_Monooxygenases"/>
</dbReference>
<feature type="region of interest" description="Disordered" evidence="8">
    <location>
        <begin position="939"/>
        <end position="964"/>
    </location>
</feature>
<dbReference type="Proteomes" id="UP000054988">
    <property type="component" value="Unassembled WGS sequence"/>
</dbReference>
<comment type="similarity">
    <text evidence="2">Belongs to the FAD-binding monooxygenase family.</text>
</comment>
<evidence type="ECO:0000313" key="10">
    <source>
        <dbReference type="Proteomes" id="UP000054988"/>
    </source>
</evidence>
<dbReference type="SUPFAM" id="SSF51905">
    <property type="entry name" value="FAD/NAD(P)-binding domain"/>
    <property type="match status" value="2"/>
</dbReference>
<evidence type="ECO:0000256" key="3">
    <source>
        <dbReference type="ARBA" id="ARBA00022630"/>
    </source>
</evidence>
<evidence type="ECO:0000256" key="2">
    <source>
        <dbReference type="ARBA" id="ARBA00010139"/>
    </source>
</evidence>
<dbReference type="AlphaFoldDB" id="A0A0W0GAG4"/>
<evidence type="ECO:0000256" key="1">
    <source>
        <dbReference type="ARBA" id="ARBA00001974"/>
    </source>
</evidence>
<evidence type="ECO:0000256" key="7">
    <source>
        <dbReference type="ARBA" id="ARBA00023033"/>
    </source>
</evidence>
<name>A0A0W0GAG4_MONRR</name>
<gene>
    <name evidence="9" type="ORF">WG66_1877</name>
</gene>
<keyword evidence="3" id="KW-0285">Flavoprotein</keyword>
<dbReference type="eggNOG" id="KOG1399">
    <property type="taxonomic scope" value="Eukaryota"/>
</dbReference>
<feature type="compositionally biased region" description="Basic and acidic residues" evidence="8">
    <location>
        <begin position="286"/>
        <end position="301"/>
    </location>
</feature>
<evidence type="ECO:0000256" key="4">
    <source>
        <dbReference type="ARBA" id="ARBA00022827"/>
    </source>
</evidence>
<dbReference type="EMBL" id="LATX01000668">
    <property type="protein sequence ID" value="KTB45530.1"/>
    <property type="molecule type" value="Genomic_DNA"/>
</dbReference>
<keyword evidence="4" id="KW-0274">FAD</keyword>
<sequence length="964" mass="108567">MFFTYGPQAPTALSNGPTCIEVQGDWIKQCLAYMKANNFSRIEASRAAEVEWRNLVQTGASFTLLGKAKSWYTGVNTPGKPIEQVNLVGGIAYYDAICRERRLQSVMKGLRFQVTNRLDQGKNRKNRRDATTRKEDLECLAKEVIRVAITVEKTKSMTEAERHSESLQGYLGGIKGTMDGILELITNGQVDENQFVTRIQAYRQELQNAMNRFSPDIALDRSLVHFSRLLDSLELLLSGFKLLLVPFQELLVGFQQFLPIRTESAVVDSYPFAAPFPTNQSSGIISRDHGSSKTDDKELVDSKSSTGRGYRSVSEEDTVRILVYCVSEQFDLDAFHVNTVCSQLRVLRITSSIPRVVKSYRLRITKSSRDSTAWVEETKFTGYHWKGVTNSGADGFVGIKVTMTESPQEFDVLIVGAGFGGVYTLHQTRNLGFSVKIFESGSDLGGIWFWNRYPGARVDSHIPLYEFSMPELWKDWTWSERFPSWTELREYFQYMDSKLDLKKDIRFNSRVVSAHFDVTTDQWTVKTADGHEARARFLVLCTGFASKIYIPPIKGLDTFKGIYHHSSQWPEAGLDLRGKRVAVIGTGATGVQIIQEIGPIVEHLTVFQRTPNTCLPMRQAKVDKTMQEKRKSLYLTIFRRRLQTWAGFDYDSFPQNFSSASPEERHLRFEELWERGGFHLVVSNYRDALSNEETNNVVYAFWRDKVRERLNDPEMQEKLAPTVPPHPFAAKRCSLEQNYYEIYNQPNVELVDLQKNAITQITPDGIETSDGVLHQVDVIAFATGFDSITGGIMQIDIRGADGSSIAEKWKNGVHTYLGMTTANFPNMFFTYGPQAPTALSNGPTCTEVQGDWIKECLAYMKANNLSRIEASRAAEVEWRNLALANASLSLLGKAKSWYTGANIPGKPIEQLNLVGGIPFYDAICREKAAKRYEGFAFSSDKSIGSGQESKESKEVNGFATANAA</sequence>
<dbReference type="GO" id="GO:0004499">
    <property type="term" value="F:N,N-dimethylaniline monooxygenase activity"/>
    <property type="evidence" value="ECO:0007669"/>
    <property type="project" value="InterPro"/>
</dbReference>
<dbReference type="InterPro" id="IPR020946">
    <property type="entry name" value="Flavin_mOase-like"/>
</dbReference>
<feature type="region of interest" description="Disordered" evidence="8">
    <location>
        <begin position="281"/>
        <end position="308"/>
    </location>
</feature>
<dbReference type="Pfam" id="PF00743">
    <property type="entry name" value="FMO-like"/>
    <property type="match status" value="1"/>
</dbReference>
<evidence type="ECO:0000256" key="8">
    <source>
        <dbReference type="SAM" id="MobiDB-lite"/>
    </source>
</evidence>
<keyword evidence="6" id="KW-0560">Oxidoreductase</keyword>
<evidence type="ECO:0000256" key="6">
    <source>
        <dbReference type="ARBA" id="ARBA00023002"/>
    </source>
</evidence>
<reference evidence="9 10" key="1">
    <citation type="submission" date="2015-12" db="EMBL/GenBank/DDBJ databases">
        <title>Draft genome sequence of Moniliophthora roreri, the causal agent of frosty pod rot of cacao.</title>
        <authorList>
            <person name="Aime M.C."/>
            <person name="Diaz-Valderrama J.R."/>
            <person name="Kijpornyongpan T."/>
            <person name="Phillips-Mora W."/>
        </authorList>
    </citation>
    <scope>NUCLEOTIDE SEQUENCE [LARGE SCALE GENOMIC DNA]</scope>
    <source>
        <strain evidence="9 10">MCA 2952</strain>
    </source>
</reference>